<dbReference type="InterPro" id="IPR036612">
    <property type="entry name" value="KH_dom_type_1_sf"/>
</dbReference>
<dbReference type="PROSITE" id="PS50304">
    <property type="entry name" value="TUDOR"/>
    <property type="match status" value="1"/>
</dbReference>
<dbReference type="AlphaFoldDB" id="A0A833RKP2"/>
<name>A0A833RKP2_9HYME</name>
<dbReference type="SMART" id="SM00322">
    <property type="entry name" value="KH"/>
    <property type="match status" value="2"/>
</dbReference>
<dbReference type="InterPro" id="IPR004088">
    <property type="entry name" value="KH_dom_type_1"/>
</dbReference>
<dbReference type="Pfam" id="PF00567">
    <property type="entry name" value="TUDOR"/>
    <property type="match status" value="1"/>
</dbReference>
<dbReference type="Gene3D" id="2.40.50.90">
    <property type="match status" value="1"/>
</dbReference>
<dbReference type="EMBL" id="WNWW01001028">
    <property type="protein sequence ID" value="KAF3419851.1"/>
    <property type="molecule type" value="Genomic_DNA"/>
</dbReference>
<dbReference type="InterPro" id="IPR050621">
    <property type="entry name" value="Tudor_domain_containing"/>
</dbReference>
<evidence type="ECO:0000259" key="3">
    <source>
        <dbReference type="PROSITE" id="PS50304"/>
    </source>
</evidence>
<dbReference type="InterPro" id="IPR004087">
    <property type="entry name" value="KH_dom"/>
</dbReference>
<dbReference type="SUPFAM" id="SSF54791">
    <property type="entry name" value="Eukaryotic type KH-domain (KH-domain type I)"/>
    <property type="match status" value="2"/>
</dbReference>
<proteinExistence type="predicted"/>
<reference evidence="4" key="1">
    <citation type="submission" date="2019-11" db="EMBL/GenBank/DDBJ databases">
        <title>The nuclear and mitochondrial genomes of Frieseomelitta varia - a highly eusocial stingless bee (Meliponini) with a permanently sterile worker caste.</title>
        <authorList>
            <person name="Freitas F.C.P."/>
            <person name="Lourenco A.P."/>
            <person name="Nunes F.M.F."/>
            <person name="Paschoal A.R."/>
            <person name="Abreu F.C.P."/>
            <person name="Barbin F.O."/>
            <person name="Bataglia L."/>
            <person name="Cardoso-Junior C.A.M."/>
            <person name="Cervoni M.S."/>
            <person name="Silva S.R."/>
            <person name="Dalarmi F."/>
            <person name="Del Lama M.A."/>
            <person name="Depintor T.S."/>
            <person name="Ferreira K.M."/>
            <person name="Goria P.S."/>
            <person name="Jaskot M.C."/>
            <person name="Lago D.C."/>
            <person name="Luna-Lucena D."/>
            <person name="Moda L.M."/>
            <person name="Nascimento L."/>
            <person name="Pedrino M."/>
            <person name="Rabico F.O."/>
            <person name="Sanches F.C."/>
            <person name="Santos D.E."/>
            <person name="Santos C.G."/>
            <person name="Vieira J."/>
            <person name="Lopes T.F."/>
            <person name="Barchuk A.R."/>
            <person name="Hartfelder K."/>
            <person name="Simoes Z.L.P."/>
            <person name="Bitondi M.M.G."/>
            <person name="Pinheiro D.G."/>
        </authorList>
    </citation>
    <scope>NUCLEOTIDE SEQUENCE</scope>
    <source>
        <strain evidence="4">USP_RPSP 00005682</strain>
        <tissue evidence="4">Whole individual</tissue>
    </source>
</reference>
<dbReference type="SUPFAM" id="SSF63748">
    <property type="entry name" value="Tudor/PWWP/MBT"/>
    <property type="match status" value="1"/>
</dbReference>
<evidence type="ECO:0000313" key="4">
    <source>
        <dbReference type="EMBL" id="KAF3419851.1"/>
    </source>
</evidence>
<keyword evidence="1" id="KW-0694">RNA-binding</keyword>
<evidence type="ECO:0000256" key="1">
    <source>
        <dbReference type="PROSITE-ProRule" id="PRU00117"/>
    </source>
</evidence>
<dbReference type="Pfam" id="PF00013">
    <property type="entry name" value="KH_1"/>
    <property type="match status" value="2"/>
</dbReference>
<dbReference type="FunFam" id="2.30.30.140:FF:000018">
    <property type="entry name" value="Serine/threonine-protein kinase 31"/>
    <property type="match status" value="1"/>
</dbReference>
<dbReference type="GO" id="GO:0005739">
    <property type="term" value="C:mitochondrion"/>
    <property type="evidence" value="ECO:0007669"/>
    <property type="project" value="UniProtKB-ARBA"/>
</dbReference>
<dbReference type="GO" id="GO:0003723">
    <property type="term" value="F:RNA binding"/>
    <property type="evidence" value="ECO:0007669"/>
    <property type="project" value="UniProtKB-UniRule"/>
</dbReference>
<dbReference type="Gene3D" id="3.30.1370.10">
    <property type="entry name" value="K Homology domain, type 1"/>
    <property type="match status" value="2"/>
</dbReference>
<keyword evidence="5" id="KW-1185">Reference proteome</keyword>
<dbReference type="SMART" id="SM00333">
    <property type="entry name" value="TUDOR"/>
    <property type="match status" value="1"/>
</dbReference>
<dbReference type="Gene3D" id="2.30.30.140">
    <property type="match status" value="1"/>
</dbReference>
<gene>
    <name evidence="4" type="ORF">E2986_08188</name>
</gene>
<dbReference type="InterPro" id="IPR002999">
    <property type="entry name" value="Tudor"/>
</dbReference>
<dbReference type="PANTHER" id="PTHR22948">
    <property type="entry name" value="TUDOR DOMAIN CONTAINING PROTEIN"/>
    <property type="match status" value="1"/>
</dbReference>
<protein>
    <recommendedName>
        <fullName evidence="3">Tudor domain-containing protein</fullName>
    </recommendedName>
</protein>
<dbReference type="InterPro" id="IPR035437">
    <property type="entry name" value="SNase_OB-fold_sf"/>
</dbReference>
<accession>A0A833RKP2</accession>
<evidence type="ECO:0000313" key="5">
    <source>
        <dbReference type="Proteomes" id="UP000655588"/>
    </source>
</evidence>
<dbReference type="PROSITE" id="PS50084">
    <property type="entry name" value="KH_TYPE_1"/>
    <property type="match status" value="2"/>
</dbReference>
<feature type="compositionally biased region" description="Polar residues" evidence="2">
    <location>
        <begin position="219"/>
        <end position="234"/>
    </location>
</feature>
<dbReference type="PANTHER" id="PTHR22948:SF29">
    <property type="entry name" value="FI02030P-RELATED"/>
    <property type="match status" value="1"/>
</dbReference>
<dbReference type="GO" id="GO:0043186">
    <property type="term" value="C:P granule"/>
    <property type="evidence" value="ECO:0007669"/>
    <property type="project" value="TreeGrafter"/>
</dbReference>
<dbReference type="GO" id="GO:0034587">
    <property type="term" value="P:piRNA processing"/>
    <property type="evidence" value="ECO:0007669"/>
    <property type="project" value="TreeGrafter"/>
</dbReference>
<dbReference type="GO" id="GO:0030719">
    <property type="term" value="P:P granule organization"/>
    <property type="evidence" value="ECO:0007669"/>
    <property type="project" value="TreeGrafter"/>
</dbReference>
<feature type="domain" description="Tudor" evidence="3">
    <location>
        <begin position="304"/>
        <end position="363"/>
    </location>
</feature>
<organism evidence="4 5">
    <name type="scientific">Frieseomelitta varia</name>
    <dbReference type="NCBI Taxonomy" id="561572"/>
    <lineage>
        <taxon>Eukaryota</taxon>
        <taxon>Metazoa</taxon>
        <taxon>Ecdysozoa</taxon>
        <taxon>Arthropoda</taxon>
        <taxon>Hexapoda</taxon>
        <taxon>Insecta</taxon>
        <taxon>Pterygota</taxon>
        <taxon>Neoptera</taxon>
        <taxon>Endopterygota</taxon>
        <taxon>Hymenoptera</taxon>
        <taxon>Apocrita</taxon>
        <taxon>Aculeata</taxon>
        <taxon>Apoidea</taxon>
        <taxon>Anthophila</taxon>
        <taxon>Apidae</taxon>
        <taxon>Frieseomelitta</taxon>
    </lineage>
</organism>
<feature type="region of interest" description="Disordered" evidence="2">
    <location>
        <begin position="199"/>
        <end position="234"/>
    </location>
</feature>
<sequence>MRWMTRYFTLPILLSLSLTSVSIAVLYVLYKKDEEDIKSGKSHVEISKVYTTEYKVPKQFVPAVIGRGGSVIKDVQNKTGTQIHFEEENIECTDRICIIKGGYEAIHLAEEMIKSIIKNQPIIETYEMFIPQKAGGKIIGKGGEVIKQMQTSSGAKILIEHARNPHDSNSERKIIIKGTTKQITAALTQIQDKVREEQEARAKIEASSATRLPRGKLSPRNTLNTSEQVQSTESLPVSDGLMEVYVSAMENPSQFWVQIVGPGTTALDKLVSEMNTYYDNEENYEMHRLKNVNTLIEQLNTLIRITIGQMVAARFSFNKQWYRAEIISTPENDQCEIFFVDYGDREVVNLDSVLELRTDFLRLRLQAVECSMANIKPP</sequence>
<dbReference type="GO" id="GO:0007283">
    <property type="term" value="P:spermatogenesis"/>
    <property type="evidence" value="ECO:0007669"/>
    <property type="project" value="TreeGrafter"/>
</dbReference>
<evidence type="ECO:0000256" key="2">
    <source>
        <dbReference type="SAM" id="MobiDB-lite"/>
    </source>
</evidence>
<dbReference type="Proteomes" id="UP000655588">
    <property type="component" value="Unassembled WGS sequence"/>
</dbReference>
<comment type="caution">
    <text evidence="4">The sequence shown here is derived from an EMBL/GenBank/DDBJ whole genome shotgun (WGS) entry which is preliminary data.</text>
</comment>